<reference evidence="1" key="1">
    <citation type="submission" date="2007-04" db="EMBL/GenBank/DDBJ databases">
        <authorList>
            <consortium name="The Broad Institute Genome Sequencing Platform"/>
            <person name="Birren B."/>
            <person name="Lander E."/>
            <person name="Galagan J."/>
            <person name="Nusbaum C."/>
            <person name="Devon K."/>
            <person name="Ma L.-J."/>
            <person name="Jaffe D."/>
            <person name="Butler J."/>
            <person name="Alvarez P."/>
            <person name="Gnerre S."/>
            <person name="Grabherr M."/>
            <person name="Kleber M."/>
            <person name="Mauceli E."/>
            <person name="Brockman W."/>
            <person name="MacCallum I.A."/>
            <person name="Young S."/>
            <person name="LaButti K."/>
            <person name="DeCaprio D."/>
            <person name="Crawford M."/>
            <person name="Koehrsen M."/>
            <person name="Engels R."/>
            <person name="Montgomery P."/>
            <person name="Pearson M."/>
            <person name="Howarth C."/>
            <person name="Larson L."/>
            <person name="White J."/>
            <person name="O'Leary S."/>
            <person name="Kodira C."/>
            <person name="Zeng Q."/>
            <person name="Yandava C."/>
            <person name="Alvarado L."/>
            <person name="Kistler C."/>
            <person name="Shim W.-B."/>
            <person name="Kang S."/>
            <person name="Woloshuk C."/>
        </authorList>
    </citation>
    <scope>NUCLEOTIDE SEQUENCE</scope>
    <source>
        <strain evidence="1">4287</strain>
    </source>
</reference>
<name>A0A0J9WQ85_FUSO4</name>
<evidence type="ECO:0000313" key="2">
    <source>
        <dbReference type="Proteomes" id="UP000009097"/>
    </source>
</evidence>
<dbReference type="EMBL" id="DS231708">
    <property type="protein sequence ID" value="KNB10342.1"/>
    <property type="molecule type" value="Genomic_DNA"/>
</dbReference>
<dbReference type="VEuPathDB" id="FungiDB:FOXG_20329"/>
<accession>A0A0J9WQ85</accession>
<gene>
    <name evidence="1" type="ORF">FOXG_20329</name>
</gene>
<reference evidence="1" key="2">
    <citation type="journal article" date="2010" name="Nature">
        <title>Comparative genomics reveals mobile pathogenicity chromosomes in Fusarium.</title>
        <authorList>
            <person name="Ma L.J."/>
            <person name="van der Does H.C."/>
            <person name="Borkovich K.A."/>
            <person name="Coleman J.J."/>
            <person name="Daboussi M.J."/>
            <person name="Di Pietro A."/>
            <person name="Dufresne M."/>
            <person name="Freitag M."/>
            <person name="Grabherr M."/>
            <person name="Henrissat B."/>
            <person name="Houterman P.M."/>
            <person name="Kang S."/>
            <person name="Shim W.B."/>
            <person name="Woloshuk C."/>
            <person name="Xie X."/>
            <person name="Xu J.R."/>
            <person name="Antoniw J."/>
            <person name="Baker S.E."/>
            <person name="Bluhm B.H."/>
            <person name="Breakspear A."/>
            <person name="Brown D.W."/>
            <person name="Butchko R.A."/>
            <person name="Chapman S."/>
            <person name="Coulson R."/>
            <person name="Coutinho P.M."/>
            <person name="Danchin E.G."/>
            <person name="Diener A."/>
            <person name="Gale L.R."/>
            <person name="Gardiner D.M."/>
            <person name="Goff S."/>
            <person name="Hammond-Kosack K.E."/>
            <person name="Hilburn K."/>
            <person name="Hua-Van A."/>
            <person name="Jonkers W."/>
            <person name="Kazan K."/>
            <person name="Kodira C.D."/>
            <person name="Koehrsen M."/>
            <person name="Kumar L."/>
            <person name="Lee Y.H."/>
            <person name="Li L."/>
            <person name="Manners J.M."/>
            <person name="Miranda-Saavedra D."/>
            <person name="Mukherjee M."/>
            <person name="Park G."/>
            <person name="Park J."/>
            <person name="Park S.Y."/>
            <person name="Proctor R.H."/>
            <person name="Regev A."/>
            <person name="Ruiz-Roldan M.C."/>
            <person name="Sain D."/>
            <person name="Sakthikumar S."/>
            <person name="Sykes S."/>
            <person name="Schwartz D.C."/>
            <person name="Turgeon B.G."/>
            <person name="Wapinski I."/>
            <person name="Yoder O."/>
            <person name="Young S."/>
            <person name="Zeng Q."/>
            <person name="Zhou S."/>
            <person name="Galagan J."/>
            <person name="Cuomo C.A."/>
            <person name="Kistler H.C."/>
            <person name="Rep M."/>
        </authorList>
    </citation>
    <scope>NUCLEOTIDE SEQUENCE [LARGE SCALE GENOMIC DNA]</scope>
    <source>
        <strain evidence="1">4287</strain>
    </source>
</reference>
<organism evidence="1 2">
    <name type="scientific">Fusarium oxysporum f. sp. lycopersici (strain 4287 / CBS 123668 / FGSC 9935 / NRRL 34936)</name>
    <name type="common">Fusarium vascular wilt of tomato</name>
    <dbReference type="NCBI Taxonomy" id="426428"/>
    <lineage>
        <taxon>Eukaryota</taxon>
        <taxon>Fungi</taxon>
        <taxon>Dikarya</taxon>
        <taxon>Ascomycota</taxon>
        <taxon>Pezizomycotina</taxon>
        <taxon>Sordariomycetes</taxon>
        <taxon>Hypocreomycetidae</taxon>
        <taxon>Hypocreales</taxon>
        <taxon>Nectriaceae</taxon>
        <taxon>Fusarium</taxon>
        <taxon>Fusarium oxysporum species complex</taxon>
    </lineage>
</organism>
<dbReference type="KEGG" id="fox:FOXG_20329"/>
<protein>
    <submittedName>
        <fullName evidence="1">Uncharacterized protein</fullName>
    </submittedName>
</protein>
<sequence length="40" mass="4539">MALNLGPFKARLCMVASLFYAAYEIKTKARRAQIIRAHLT</sequence>
<dbReference type="GeneID" id="28961035"/>
<dbReference type="Proteomes" id="UP000009097">
    <property type="component" value="Unassembled WGS sequence"/>
</dbReference>
<evidence type="ECO:0000313" key="1">
    <source>
        <dbReference type="EMBL" id="KNB10342.1"/>
    </source>
</evidence>
<dbReference type="AlphaFoldDB" id="A0A0J9WQ85"/>
<proteinExistence type="predicted"/>
<dbReference type="RefSeq" id="XP_018248387.1">
    <property type="nucleotide sequence ID" value="XM_018400612.1"/>
</dbReference>